<dbReference type="Pfam" id="PF12704">
    <property type="entry name" value="MacB_PCD"/>
    <property type="match status" value="1"/>
</dbReference>
<dbReference type="PANTHER" id="PTHR30572">
    <property type="entry name" value="MEMBRANE COMPONENT OF TRANSPORTER-RELATED"/>
    <property type="match status" value="1"/>
</dbReference>
<feature type="transmembrane region" description="Helical" evidence="7">
    <location>
        <begin position="348"/>
        <end position="373"/>
    </location>
</feature>
<gene>
    <name evidence="10" type="ORF">HG543_28530</name>
</gene>
<feature type="transmembrane region" description="Helical" evidence="7">
    <location>
        <begin position="404"/>
        <end position="422"/>
    </location>
</feature>
<evidence type="ECO:0000259" key="8">
    <source>
        <dbReference type="Pfam" id="PF02687"/>
    </source>
</evidence>
<dbReference type="InterPro" id="IPR003838">
    <property type="entry name" value="ABC3_permease_C"/>
</dbReference>
<accession>A0A848LM42</accession>
<feature type="transmembrane region" description="Helical" evidence="7">
    <location>
        <begin position="104"/>
        <end position="128"/>
    </location>
</feature>
<evidence type="ECO:0000313" key="11">
    <source>
        <dbReference type="Proteomes" id="UP000518300"/>
    </source>
</evidence>
<evidence type="ECO:0000256" key="5">
    <source>
        <dbReference type="ARBA" id="ARBA00023136"/>
    </source>
</evidence>
<keyword evidence="5 7" id="KW-0472">Membrane</keyword>
<keyword evidence="3 7" id="KW-0812">Transmembrane</keyword>
<dbReference type="GO" id="GO:0022857">
    <property type="term" value="F:transmembrane transporter activity"/>
    <property type="evidence" value="ECO:0007669"/>
    <property type="project" value="TreeGrafter"/>
</dbReference>
<organism evidence="10 11">
    <name type="scientific">Pyxidicoccus fallax</name>
    <dbReference type="NCBI Taxonomy" id="394095"/>
    <lineage>
        <taxon>Bacteria</taxon>
        <taxon>Pseudomonadati</taxon>
        <taxon>Myxococcota</taxon>
        <taxon>Myxococcia</taxon>
        <taxon>Myxococcales</taxon>
        <taxon>Cystobacterineae</taxon>
        <taxon>Myxococcaceae</taxon>
        <taxon>Pyxidicoccus</taxon>
    </lineage>
</organism>
<dbReference type="PANTHER" id="PTHR30572:SF4">
    <property type="entry name" value="ABC TRANSPORTER PERMEASE YTRF"/>
    <property type="match status" value="1"/>
</dbReference>
<sequence length="439" mass="46414">MRTPGRRWTWPWRSRAELQSDVDEEIAFHLDMRTEALVREGLSEAEARQRARREFGDVDELREALGAHDARAQARRRVSAWLDGLLQDLRFGARTLWRSPGFTLVAVLTVALGVGANTALFGAVHAVLLRPLPYAAPDRLVAVSMVPEADASPATLLALRERSRTLTDVAGYVRRTATLTGSGEPELLSGALVSAELFSALGVVPRFGRALRPDDNRPGATMVAVLGHGLWLRRFGGDPGVVGRTVTLDGMPFTVVGVMPRGFSFPGDDVGLWLPLRLDATSGDSDIGFLSLLGRLAPGQGSTEADAELRTLGAALRAERPGVLPEDFGRLARVTPLRDVLVGEVGPALLLLLGAVGCVLLIACANVAGLLLARATGRRTELAVRAALGAGSGRLARQLLTESMLLGLMGGLAGLVLARWGADAVGAVLPGTPPDGGRV</sequence>
<evidence type="ECO:0000259" key="9">
    <source>
        <dbReference type="Pfam" id="PF12704"/>
    </source>
</evidence>
<dbReference type="Proteomes" id="UP000518300">
    <property type="component" value="Unassembled WGS sequence"/>
</dbReference>
<evidence type="ECO:0000256" key="7">
    <source>
        <dbReference type="SAM" id="Phobius"/>
    </source>
</evidence>
<feature type="domain" description="ABC3 transporter permease C-terminal" evidence="8">
    <location>
        <begin position="356"/>
        <end position="423"/>
    </location>
</feature>
<dbReference type="AlphaFoldDB" id="A0A848LM42"/>
<feature type="domain" description="MacB-like periplasmic core" evidence="9">
    <location>
        <begin position="103"/>
        <end position="311"/>
    </location>
</feature>
<evidence type="ECO:0000256" key="3">
    <source>
        <dbReference type="ARBA" id="ARBA00022692"/>
    </source>
</evidence>
<evidence type="ECO:0000256" key="6">
    <source>
        <dbReference type="ARBA" id="ARBA00038076"/>
    </source>
</evidence>
<comment type="subcellular location">
    <subcellularLocation>
        <location evidence="1">Cell membrane</location>
        <topology evidence="1">Multi-pass membrane protein</topology>
    </subcellularLocation>
</comment>
<keyword evidence="2" id="KW-1003">Cell membrane</keyword>
<dbReference type="Pfam" id="PF02687">
    <property type="entry name" value="FtsX"/>
    <property type="match status" value="1"/>
</dbReference>
<comment type="caution">
    <text evidence="10">The sequence shown here is derived from an EMBL/GenBank/DDBJ whole genome shotgun (WGS) entry which is preliminary data.</text>
</comment>
<feature type="non-terminal residue" evidence="10">
    <location>
        <position position="439"/>
    </location>
</feature>
<dbReference type="GO" id="GO:0005886">
    <property type="term" value="C:plasma membrane"/>
    <property type="evidence" value="ECO:0007669"/>
    <property type="project" value="UniProtKB-SubCell"/>
</dbReference>
<evidence type="ECO:0008006" key="12">
    <source>
        <dbReference type="Google" id="ProtNLM"/>
    </source>
</evidence>
<name>A0A848LM42_9BACT</name>
<dbReference type="EMBL" id="JABBJJ010000154">
    <property type="protein sequence ID" value="NMO18781.1"/>
    <property type="molecule type" value="Genomic_DNA"/>
</dbReference>
<proteinExistence type="inferred from homology"/>
<keyword evidence="4 7" id="KW-1133">Transmembrane helix</keyword>
<evidence type="ECO:0000256" key="2">
    <source>
        <dbReference type="ARBA" id="ARBA00022475"/>
    </source>
</evidence>
<evidence type="ECO:0000256" key="4">
    <source>
        <dbReference type="ARBA" id="ARBA00022989"/>
    </source>
</evidence>
<comment type="similarity">
    <text evidence="6">Belongs to the ABC-4 integral membrane protein family.</text>
</comment>
<protein>
    <recommendedName>
        <fullName evidence="12">ABC transporter permease</fullName>
    </recommendedName>
</protein>
<dbReference type="InterPro" id="IPR025857">
    <property type="entry name" value="MacB_PCD"/>
</dbReference>
<reference evidence="10 11" key="1">
    <citation type="submission" date="2020-04" db="EMBL/GenBank/DDBJ databases">
        <title>Draft genome of Pyxidicoccus fallax type strain.</title>
        <authorList>
            <person name="Whitworth D.E."/>
        </authorList>
    </citation>
    <scope>NUCLEOTIDE SEQUENCE [LARGE SCALE GENOMIC DNA]</scope>
    <source>
        <strain evidence="10 11">DSM 14698</strain>
    </source>
</reference>
<evidence type="ECO:0000313" key="10">
    <source>
        <dbReference type="EMBL" id="NMO18781.1"/>
    </source>
</evidence>
<evidence type="ECO:0000256" key="1">
    <source>
        <dbReference type="ARBA" id="ARBA00004651"/>
    </source>
</evidence>
<dbReference type="InterPro" id="IPR050250">
    <property type="entry name" value="Macrolide_Exporter_MacB"/>
</dbReference>
<dbReference type="InterPro" id="IPR047928">
    <property type="entry name" value="Perm_prefix_1"/>
</dbReference>
<keyword evidence="11" id="KW-1185">Reference proteome</keyword>
<dbReference type="NCBIfam" id="NF038403">
    <property type="entry name" value="perm_prefix_1"/>
    <property type="match status" value="1"/>
</dbReference>
<dbReference type="RefSeq" id="WP_211194231.1">
    <property type="nucleotide sequence ID" value="NZ_JABBJJ010000154.1"/>
</dbReference>